<dbReference type="Proteomes" id="UP000079169">
    <property type="component" value="Unplaced"/>
</dbReference>
<organism evidence="3 5">
    <name type="scientific">Diaphorina citri</name>
    <name type="common">Asian citrus psyllid</name>
    <dbReference type="NCBI Taxonomy" id="121845"/>
    <lineage>
        <taxon>Eukaryota</taxon>
        <taxon>Metazoa</taxon>
        <taxon>Ecdysozoa</taxon>
        <taxon>Arthropoda</taxon>
        <taxon>Hexapoda</taxon>
        <taxon>Insecta</taxon>
        <taxon>Pterygota</taxon>
        <taxon>Neoptera</taxon>
        <taxon>Paraneoptera</taxon>
        <taxon>Hemiptera</taxon>
        <taxon>Sternorrhyncha</taxon>
        <taxon>Psylloidea</taxon>
        <taxon>Psyllidae</taxon>
        <taxon>Diaphorininae</taxon>
        <taxon>Diaphorina</taxon>
    </lineage>
</organism>
<feature type="region of interest" description="Disordered" evidence="2">
    <location>
        <begin position="189"/>
        <end position="212"/>
    </location>
</feature>
<evidence type="ECO:0000313" key="5">
    <source>
        <dbReference type="RefSeq" id="XP_026681001.1"/>
    </source>
</evidence>
<evidence type="ECO:0000256" key="1">
    <source>
        <dbReference type="SAM" id="Coils"/>
    </source>
</evidence>
<reference evidence="4 5" key="1">
    <citation type="submission" date="2025-04" db="UniProtKB">
        <authorList>
            <consortium name="RefSeq"/>
        </authorList>
    </citation>
    <scope>IDENTIFICATION</scope>
</reference>
<proteinExistence type="predicted"/>
<evidence type="ECO:0000313" key="3">
    <source>
        <dbReference type="Proteomes" id="UP000079169"/>
    </source>
</evidence>
<sequence>MEQILQELKKIREDFNVEQQETRKLIEERFSTEQAEKIKINEKLDKQDSRINKLEKEARKRNVIIYGMNEGPHESFMDLKSKINWIFNVKMELNIRGEEIDEFFRLGKKNEEKRNKPIIVKMISSWRKSEIMMSKRKLIGTKIFIENDLSEEEILEKRNMIAEMKNLKAKGHEAYIKGKSLVVNTDKHKNNDGVGEETNDGAVGGTSADVGDGVGASASEVDDAMESEEIVNTTIYKTPSNTPGKRLLSPENVNEIRKNLTKESALKKIKGIKQLHRRSYSDGQKTLDEMLTKRTESKTEEQKDTSNIAYVSIIHDSSKKKDDEKNEPTSKTVKQNLQ</sequence>
<dbReference type="RefSeq" id="XP_026681000.1">
    <property type="nucleotide sequence ID" value="XM_026825199.1"/>
</dbReference>
<feature type="compositionally biased region" description="Basic and acidic residues" evidence="2">
    <location>
        <begin position="292"/>
        <end position="304"/>
    </location>
</feature>
<keyword evidence="1" id="KW-0175">Coiled coil</keyword>
<dbReference type="STRING" id="121845.A0A3Q0IXM8"/>
<gene>
    <name evidence="4 5" type="primary">LOC113468366</name>
</gene>
<keyword evidence="3" id="KW-1185">Reference proteome</keyword>
<evidence type="ECO:0000313" key="4">
    <source>
        <dbReference type="RefSeq" id="XP_026681000.1"/>
    </source>
</evidence>
<dbReference type="AlphaFoldDB" id="A0A3Q0IXM8"/>
<accession>A0A3Q0IXM8</accession>
<feature type="coiled-coil region" evidence="1">
    <location>
        <begin position="1"/>
        <end position="57"/>
    </location>
</feature>
<dbReference type="GeneID" id="113468366"/>
<protein>
    <submittedName>
        <fullName evidence="4">Uncharacterized protein LOC113468366 isoform X1</fullName>
    </submittedName>
    <submittedName>
        <fullName evidence="5">Uncharacterized protein LOC113468366 isoform X2</fullName>
    </submittedName>
</protein>
<feature type="compositionally biased region" description="Polar residues" evidence="2">
    <location>
        <begin position="329"/>
        <end position="338"/>
    </location>
</feature>
<dbReference type="RefSeq" id="XP_026681001.1">
    <property type="nucleotide sequence ID" value="XM_026825200.1"/>
</dbReference>
<dbReference type="KEGG" id="dci:113468366"/>
<dbReference type="PaxDb" id="121845-A0A3Q0IXM8"/>
<feature type="compositionally biased region" description="Basic and acidic residues" evidence="2">
    <location>
        <begin position="316"/>
        <end position="328"/>
    </location>
</feature>
<evidence type="ECO:0000256" key="2">
    <source>
        <dbReference type="SAM" id="MobiDB-lite"/>
    </source>
</evidence>
<dbReference type="Gene3D" id="3.30.70.1820">
    <property type="entry name" value="L1 transposable element, RRM domain"/>
    <property type="match status" value="1"/>
</dbReference>
<feature type="region of interest" description="Disordered" evidence="2">
    <location>
        <begin position="292"/>
        <end position="338"/>
    </location>
</feature>
<name>A0A3Q0IXM8_DIACI</name>